<keyword evidence="1" id="KW-0812">Transmembrane</keyword>
<dbReference type="EMBL" id="AP026709">
    <property type="protein sequence ID" value="BDQ38917.1"/>
    <property type="molecule type" value="Genomic_DNA"/>
</dbReference>
<feature type="transmembrane region" description="Helical" evidence="1">
    <location>
        <begin position="16"/>
        <end position="34"/>
    </location>
</feature>
<accession>A0ABM8B5G8</accession>
<name>A0ABM8B5G8_9BACT</name>
<gene>
    <name evidence="2" type="ORF">SYK_32770</name>
</gene>
<evidence type="ECO:0000313" key="2">
    <source>
        <dbReference type="EMBL" id="BDQ38917.1"/>
    </source>
</evidence>
<evidence type="ECO:0000256" key="1">
    <source>
        <dbReference type="SAM" id="Phobius"/>
    </source>
</evidence>
<sequence>MVYLSNPIKRTPMQRFVRYFFGIIIIGCLVWAFYSIPYDILREERARLYGEELTSGLVLAVSSDETGGMPDARLIVEYKYVDPDGFARIASARLPNSLWQKYSPGKTVKVIYVRTRPDLARVPGEVEPRFQVWLRELMD</sequence>
<organism evidence="2 3">
    <name type="scientific">Pseudodesulfovibrio nedwellii</name>
    <dbReference type="NCBI Taxonomy" id="2973072"/>
    <lineage>
        <taxon>Bacteria</taxon>
        <taxon>Pseudomonadati</taxon>
        <taxon>Thermodesulfobacteriota</taxon>
        <taxon>Desulfovibrionia</taxon>
        <taxon>Desulfovibrionales</taxon>
        <taxon>Desulfovibrionaceae</taxon>
    </lineage>
</organism>
<proteinExistence type="predicted"/>
<evidence type="ECO:0000313" key="3">
    <source>
        <dbReference type="Proteomes" id="UP001317742"/>
    </source>
</evidence>
<keyword evidence="1" id="KW-0472">Membrane</keyword>
<keyword evidence="1" id="KW-1133">Transmembrane helix</keyword>
<dbReference type="Proteomes" id="UP001317742">
    <property type="component" value="Chromosome"/>
</dbReference>
<protein>
    <recommendedName>
        <fullName evidence="4">DUF3592 domain-containing protein</fullName>
    </recommendedName>
</protein>
<reference evidence="2 3" key="1">
    <citation type="submission" date="2022-08" db="EMBL/GenBank/DDBJ databases">
        <title>Genome Sequence of the sulphate-reducing bacterium, Pseudodesulfovibrio sp. SYK.</title>
        <authorList>
            <person name="Kondo R."/>
            <person name="Kataoka T."/>
        </authorList>
    </citation>
    <scope>NUCLEOTIDE SEQUENCE [LARGE SCALE GENOMIC DNA]</scope>
    <source>
        <strain evidence="2 3">SYK</strain>
    </source>
</reference>
<keyword evidence="3" id="KW-1185">Reference proteome</keyword>
<evidence type="ECO:0008006" key="4">
    <source>
        <dbReference type="Google" id="ProtNLM"/>
    </source>
</evidence>